<dbReference type="EMBL" id="GEZM01058734">
    <property type="protein sequence ID" value="JAV71698.1"/>
    <property type="molecule type" value="Transcribed_RNA"/>
</dbReference>
<dbReference type="InterPro" id="IPR011010">
    <property type="entry name" value="DNA_brk_join_enz"/>
</dbReference>
<accession>A0A1Y1LFP4</accession>
<evidence type="ECO:0000256" key="1">
    <source>
        <dbReference type="ARBA" id="ARBA00023172"/>
    </source>
</evidence>
<dbReference type="PANTHER" id="PTHR35617:SF3">
    <property type="entry name" value="CORE-BINDING (CB) DOMAIN-CONTAINING PROTEIN"/>
    <property type="match status" value="1"/>
</dbReference>
<dbReference type="GO" id="GO:0006310">
    <property type="term" value="P:DNA recombination"/>
    <property type="evidence" value="ECO:0007669"/>
    <property type="project" value="UniProtKB-KW"/>
</dbReference>
<dbReference type="InterPro" id="IPR002104">
    <property type="entry name" value="Integrase_catalytic"/>
</dbReference>
<dbReference type="PROSITE" id="PS51898">
    <property type="entry name" value="TYR_RECOMBINASE"/>
    <property type="match status" value="1"/>
</dbReference>
<feature type="domain" description="Tyr recombinase" evidence="2">
    <location>
        <begin position="10"/>
        <end position="217"/>
    </location>
</feature>
<sequence length="223" mass="24986">MRGISNLRPALPKYNITWDPKLLLVYLKGLFPTESLSLKFLNLKLATLLALITGHRLQTISLIRPSNIKVSSTGYQVLITDKLKTSSSSSTPSSLHIPLFSEEPALCVASLLKRYLVVTSSFRSQQADFLFLTHQRPHREATKQTISRWVKLTMELAGLDTSKFKPHSTRHASTSTALKRGVPLATILKTAGWSRESNTFRNFYNLPITDDMDFAVSILQAAR</sequence>
<dbReference type="SUPFAM" id="SSF56349">
    <property type="entry name" value="DNA breaking-rejoining enzymes"/>
    <property type="match status" value="1"/>
</dbReference>
<evidence type="ECO:0000313" key="3">
    <source>
        <dbReference type="EMBL" id="JAV71698.1"/>
    </source>
</evidence>
<reference evidence="3" key="1">
    <citation type="journal article" date="2016" name="Sci. Rep.">
        <title>Molecular characterization of firefly nuptial gifts: a multi-omics approach sheds light on postcopulatory sexual selection.</title>
        <authorList>
            <person name="Al-Wathiqui N."/>
            <person name="Fallon T.R."/>
            <person name="South A."/>
            <person name="Weng J.K."/>
            <person name="Lewis S.M."/>
        </authorList>
    </citation>
    <scope>NUCLEOTIDE SEQUENCE</scope>
</reference>
<dbReference type="GO" id="GO:0015074">
    <property type="term" value="P:DNA integration"/>
    <property type="evidence" value="ECO:0007669"/>
    <property type="project" value="InterPro"/>
</dbReference>
<dbReference type="GO" id="GO:0003677">
    <property type="term" value="F:DNA binding"/>
    <property type="evidence" value="ECO:0007669"/>
    <property type="project" value="InterPro"/>
</dbReference>
<keyword evidence="1" id="KW-0233">DNA recombination</keyword>
<protein>
    <recommendedName>
        <fullName evidence="2">Tyr recombinase domain-containing protein</fullName>
    </recommendedName>
</protein>
<evidence type="ECO:0000259" key="2">
    <source>
        <dbReference type="PROSITE" id="PS51898"/>
    </source>
</evidence>
<proteinExistence type="predicted"/>
<organism evidence="3">
    <name type="scientific">Photinus pyralis</name>
    <name type="common">Common eastern firefly</name>
    <name type="synonym">Lampyris pyralis</name>
    <dbReference type="NCBI Taxonomy" id="7054"/>
    <lineage>
        <taxon>Eukaryota</taxon>
        <taxon>Metazoa</taxon>
        <taxon>Ecdysozoa</taxon>
        <taxon>Arthropoda</taxon>
        <taxon>Hexapoda</taxon>
        <taxon>Insecta</taxon>
        <taxon>Pterygota</taxon>
        <taxon>Neoptera</taxon>
        <taxon>Endopterygota</taxon>
        <taxon>Coleoptera</taxon>
        <taxon>Polyphaga</taxon>
        <taxon>Elateriformia</taxon>
        <taxon>Elateroidea</taxon>
        <taxon>Lampyridae</taxon>
        <taxon>Lampyrinae</taxon>
        <taxon>Photinus</taxon>
    </lineage>
</organism>
<dbReference type="PANTHER" id="PTHR35617">
    <property type="entry name" value="PHAGE_INTEGRASE DOMAIN-CONTAINING PROTEIN"/>
    <property type="match status" value="1"/>
</dbReference>
<dbReference type="Pfam" id="PF00589">
    <property type="entry name" value="Phage_integrase"/>
    <property type="match status" value="1"/>
</dbReference>
<dbReference type="InterPro" id="IPR013762">
    <property type="entry name" value="Integrase-like_cat_sf"/>
</dbReference>
<dbReference type="Gene3D" id="1.10.443.10">
    <property type="entry name" value="Intergrase catalytic core"/>
    <property type="match status" value="1"/>
</dbReference>
<name>A0A1Y1LFP4_PHOPY</name>
<dbReference type="AlphaFoldDB" id="A0A1Y1LFP4"/>